<dbReference type="PANTHER" id="PTHR13803">
    <property type="entry name" value="SEC24-RELATED PROTEIN"/>
    <property type="match status" value="1"/>
</dbReference>
<dbReference type="InterPro" id="IPR041742">
    <property type="entry name" value="Sec24-like_trunk_dom"/>
</dbReference>
<dbReference type="GO" id="GO:0000149">
    <property type="term" value="F:SNARE binding"/>
    <property type="evidence" value="ECO:0007669"/>
    <property type="project" value="TreeGrafter"/>
</dbReference>
<dbReference type="Gene3D" id="3.40.50.410">
    <property type="entry name" value="von Willebrand factor, type A domain"/>
    <property type="match status" value="1"/>
</dbReference>
<dbReference type="InterPro" id="IPR036465">
    <property type="entry name" value="vWFA_dom_sf"/>
</dbReference>
<dbReference type="CDD" id="cd01479">
    <property type="entry name" value="Sec24-like"/>
    <property type="match status" value="1"/>
</dbReference>
<evidence type="ECO:0008006" key="21">
    <source>
        <dbReference type="Google" id="ProtNLM"/>
    </source>
</evidence>
<dbReference type="InterPro" id="IPR007123">
    <property type="entry name" value="Gelsolin-like_dom"/>
</dbReference>
<dbReference type="SUPFAM" id="SSF82919">
    <property type="entry name" value="Zn-finger domain of Sec23/24"/>
    <property type="match status" value="1"/>
</dbReference>
<dbReference type="Proteomes" id="UP001431783">
    <property type="component" value="Unassembled WGS sequence"/>
</dbReference>
<accession>A0AAW1U789</accession>
<feature type="compositionally biased region" description="Polar residues" evidence="13">
    <location>
        <begin position="35"/>
        <end position="56"/>
    </location>
</feature>
<keyword evidence="8" id="KW-0931">ER-Golgi transport</keyword>
<dbReference type="PANTHER" id="PTHR13803:SF39">
    <property type="entry name" value="SECRETORY 24AB, ISOFORM A"/>
    <property type="match status" value="1"/>
</dbReference>
<dbReference type="GO" id="GO:0000139">
    <property type="term" value="C:Golgi membrane"/>
    <property type="evidence" value="ECO:0007669"/>
    <property type="project" value="UniProtKB-SubCell"/>
</dbReference>
<feature type="domain" description="Sec23/Sec24 helical" evidence="17">
    <location>
        <begin position="1036"/>
        <end position="1136"/>
    </location>
</feature>
<evidence type="ECO:0000256" key="6">
    <source>
        <dbReference type="ARBA" id="ARBA00022490"/>
    </source>
</evidence>
<dbReference type="InterPro" id="IPR006900">
    <property type="entry name" value="Sec23/24_helical_dom"/>
</dbReference>
<dbReference type="Gene3D" id="2.30.30.380">
    <property type="entry name" value="Zn-finger domain of Sec23/24"/>
    <property type="match status" value="1"/>
</dbReference>
<evidence type="ECO:0000256" key="3">
    <source>
        <dbReference type="ARBA" id="ARBA00004397"/>
    </source>
</evidence>
<feature type="compositionally biased region" description="Low complexity" evidence="13">
    <location>
        <begin position="215"/>
        <end position="230"/>
    </location>
</feature>
<dbReference type="GO" id="GO:0005789">
    <property type="term" value="C:endoplasmic reticulum membrane"/>
    <property type="evidence" value="ECO:0007669"/>
    <property type="project" value="UniProtKB-SubCell"/>
</dbReference>
<keyword evidence="10" id="KW-0333">Golgi apparatus</keyword>
<evidence type="ECO:0000259" key="14">
    <source>
        <dbReference type="Pfam" id="PF00626"/>
    </source>
</evidence>
<evidence type="ECO:0000256" key="12">
    <source>
        <dbReference type="ARBA" id="ARBA00023329"/>
    </source>
</evidence>
<comment type="caution">
    <text evidence="19">The sequence shown here is derived from an EMBL/GenBank/DDBJ whole genome shotgun (WGS) entry which is preliminary data.</text>
</comment>
<feature type="compositionally biased region" description="Basic and acidic residues" evidence="13">
    <location>
        <begin position="231"/>
        <end position="240"/>
    </location>
</feature>
<dbReference type="Pfam" id="PF04810">
    <property type="entry name" value="zf-Sec23_Sec24"/>
    <property type="match status" value="1"/>
</dbReference>
<dbReference type="Pfam" id="PF08033">
    <property type="entry name" value="Sec23_BS"/>
    <property type="match status" value="1"/>
</dbReference>
<dbReference type="SUPFAM" id="SSF81811">
    <property type="entry name" value="Helical domain of Sec23/24"/>
    <property type="match status" value="1"/>
</dbReference>
<feature type="domain" description="Sec23/Sec24 beta-sandwich" evidence="18">
    <location>
        <begin position="941"/>
        <end position="1025"/>
    </location>
</feature>
<dbReference type="SUPFAM" id="SSF53300">
    <property type="entry name" value="vWA-like"/>
    <property type="match status" value="1"/>
</dbReference>
<feature type="region of interest" description="Disordered" evidence="13">
    <location>
        <begin position="35"/>
        <end position="59"/>
    </location>
</feature>
<feature type="region of interest" description="Disordered" evidence="13">
    <location>
        <begin position="213"/>
        <end position="242"/>
    </location>
</feature>
<feature type="region of interest" description="Disordered" evidence="13">
    <location>
        <begin position="1"/>
        <end position="23"/>
    </location>
</feature>
<dbReference type="InterPro" id="IPR006895">
    <property type="entry name" value="Znf_Sec23_Sec24"/>
</dbReference>
<sequence length="1291" mass="144217">MSENCVGGTGQKSDGPINNIRPDSKTMLQYTFNGLTSSQNSSRGASPSHQVSSIPISQLPPRIIPGSQLPPISSINAITNKISQLNVQHQSVIQPQFTSTPNEGINLPNKNINIGAGDFSPITSKIENNTGLPQQNFQDIPLNEEKAVSNISSFTEKCLLDTQLKKENLNIVHAKQHQEIPKASNSNIFENKFPPVLQTNTNNQLFSNEHTRNFSSSIKSSQKIYSQTQSKEVDPHRNGKDYFQNQNQRQSVFQSVPQMNFASQHFQNLPNADFNMRSQPKSTVQPNHQSGSIAGVPSNASSVGNLYNASLPVRSHQLNPPPNSNKMPGNFNQAVAPSNRTATNFPLQTQQVQPSIPSTMDRQAFNLNAMINQQQGNFQPINQPMNISASVNPSQLDSMTTISQSTVTLPPMGQMHGNLPPMIQQGRVKVQSQATSPEPVSRNSAFISTNVSHQNRMPPVNQAKPISAQNYSDGTAKTMLHTNRYPNLPSHLSRPTNLQQSYGHTTQPQAIENQQYDVSSHGIKQSSYNQYQNVVSHGFNKLWGAETFDLLQTSNILPPDKLEPPQVMLGNDTLNSANCSGQIFRSTITKIPESQNLLQKSRLPLGILIHPFKDLTQLSVIQCNVIVRCRACRTYINPYVFFVDSKRWKCNLCYRINDLPEEFQYDPVSKTYGDPSRRPEIKASTIEYIAPAEYMLRPPQPAVYLFLLDVSRFAVESGYLNIFCRVLLDELVNLPGDSRTQVGFITYDSSLHFFSFAEGLSQPHEMLVLDIDDIFLPCPDNLLVNLKDRMELIKDLLQQLPIRYNNNFDGNSALGAALQAAHRMMSATGGRVTVFQASLPNIGPGALTPREDPNQRASAEVQNLKPANDFYKRLALDCSSQQIAVDLFILNSQYVDIATISGISRFSGGCVHHFPLFKFGRPILTESLEKCIKRYITRKIGFEAVMRIRCTRGLSIHTFHGNFFVRSTDLLSLPNVNPDAGYGMQVSIDENLSDVETVCFQAALLYTSSKGERRIRVHTLCLPVVSTLHDVINSADQQCIIGLLAKMAVDRSVESSLSDAREAFINVVIDILSSYKLSLNLGSSPNGLLAPNCLKLLPLYISALLKHQAFRTGTSTRLDDRVKAMIDMKTKPLPWLLQNIYPDLYAVHNLEEQQVILNMEEESVHVPPHLQLTSRLIDNIGAYLMDTGDHMMLYVCSGVSQVFLKEGLGVPNFNSLNDQMYEIPVVENQTNQRLHCFINYLNEDKPYRATVQIIKDNSPNRSVFLERLVEDRVENALSYHEFLQHVKAQVK</sequence>
<feature type="domain" description="Gelsolin-like" evidence="14">
    <location>
        <begin position="1166"/>
        <end position="1237"/>
    </location>
</feature>
<evidence type="ECO:0000256" key="4">
    <source>
        <dbReference type="ARBA" id="ARBA00008334"/>
    </source>
</evidence>
<dbReference type="GO" id="GO:0090110">
    <property type="term" value="P:COPII-coated vesicle cargo loading"/>
    <property type="evidence" value="ECO:0007669"/>
    <property type="project" value="TreeGrafter"/>
</dbReference>
<dbReference type="InterPro" id="IPR029006">
    <property type="entry name" value="ADF-H/Gelsolin-like_dom_sf"/>
</dbReference>
<name>A0AAW1U789_9CUCU</name>
<keyword evidence="12" id="KW-0968">Cytoplasmic vesicle</keyword>
<feature type="domain" description="Sec23/Sec24 trunk" evidence="16">
    <location>
        <begin position="699"/>
        <end position="930"/>
    </location>
</feature>
<evidence type="ECO:0000256" key="5">
    <source>
        <dbReference type="ARBA" id="ARBA00022448"/>
    </source>
</evidence>
<evidence type="ECO:0000259" key="17">
    <source>
        <dbReference type="Pfam" id="PF04815"/>
    </source>
</evidence>
<keyword evidence="6" id="KW-0963">Cytoplasm</keyword>
<evidence type="ECO:0000256" key="1">
    <source>
        <dbReference type="ARBA" id="ARBA00004299"/>
    </source>
</evidence>
<dbReference type="InterPro" id="IPR036175">
    <property type="entry name" value="Sec23/24_helical_dom_sf"/>
</dbReference>
<dbReference type="InterPro" id="IPR050550">
    <property type="entry name" value="SEC23_SEC24_subfamily"/>
</dbReference>
<comment type="similarity">
    <text evidence="4">Belongs to the SEC23/SEC24 family. SEC24 subfamily.</text>
</comment>
<evidence type="ECO:0000256" key="2">
    <source>
        <dbReference type="ARBA" id="ARBA00004394"/>
    </source>
</evidence>
<comment type="subcellular location">
    <subcellularLocation>
        <location evidence="1">Cytoplasmic vesicle</location>
        <location evidence="1">COPII-coated vesicle membrane</location>
        <topology evidence="1">Peripheral membrane protein</topology>
        <orientation evidence="1">Cytoplasmic side</orientation>
    </subcellularLocation>
    <subcellularLocation>
        <location evidence="3">Endoplasmic reticulum membrane</location>
        <topology evidence="3">Peripheral membrane protein</topology>
        <orientation evidence="3">Cytoplasmic side</orientation>
    </subcellularLocation>
    <subcellularLocation>
        <location evidence="2">Golgi apparatus membrane</location>
    </subcellularLocation>
</comment>
<dbReference type="Pfam" id="PF04815">
    <property type="entry name" value="Sec23_helical"/>
    <property type="match status" value="1"/>
</dbReference>
<dbReference type="SUPFAM" id="SSF81995">
    <property type="entry name" value="beta-sandwich domain of Sec23/24"/>
    <property type="match status" value="1"/>
</dbReference>
<keyword evidence="5" id="KW-0813">Transport</keyword>
<evidence type="ECO:0000256" key="10">
    <source>
        <dbReference type="ARBA" id="ARBA00023034"/>
    </source>
</evidence>
<proteinExistence type="inferred from homology"/>
<dbReference type="InterPro" id="IPR006896">
    <property type="entry name" value="Sec23/24_trunk_dom"/>
</dbReference>
<evidence type="ECO:0000256" key="7">
    <source>
        <dbReference type="ARBA" id="ARBA00022824"/>
    </source>
</evidence>
<dbReference type="Gene3D" id="2.60.40.1670">
    <property type="entry name" value="beta-sandwich domain of Sec23/24"/>
    <property type="match status" value="1"/>
</dbReference>
<evidence type="ECO:0000256" key="9">
    <source>
        <dbReference type="ARBA" id="ARBA00022927"/>
    </source>
</evidence>
<dbReference type="GO" id="GO:0030127">
    <property type="term" value="C:COPII vesicle coat"/>
    <property type="evidence" value="ECO:0007669"/>
    <property type="project" value="InterPro"/>
</dbReference>
<dbReference type="Gene3D" id="1.20.120.730">
    <property type="entry name" value="Sec23/Sec24 helical domain"/>
    <property type="match status" value="1"/>
</dbReference>
<keyword evidence="20" id="KW-1185">Reference proteome</keyword>
<dbReference type="SUPFAM" id="SSF82754">
    <property type="entry name" value="C-terminal, gelsolin-like domain of Sec23/24"/>
    <property type="match status" value="1"/>
</dbReference>
<dbReference type="Pfam" id="PF00626">
    <property type="entry name" value="Gelsolin"/>
    <property type="match status" value="1"/>
</dbReference>
<evidence type="ECO:0000313" key="20">
    <source>
        <dbReference type="Proteomes" id="UP001431783"/>
    </source>
</evidence>
<dbReference type="Pfam" id="PF04811">
    <property type="entry name" value="Sec23_trunk"/>
    <property type="match status" value="1"/>
</dbReference>
<keyword evidence="7" id="KW-0256">Endoplasmic reticulum</keyword>
<feature type="region of interest" description="Disordered" evidence="13">
    <location>
        <begin position="271"/>
        <end position="298"/>
    </location>
</feature>
<dbReference type="InterPro" id="IPR036174">
    <property type="entry name" value="Znf_Sec23_Sec24_sf"/>
</dbReference>
<dbReference type="EMBL" id="JARQZJ010000037">
    <property type="protein sequence ID" value="KAK9876517.1"/>
    <property type="molecule type" value="Genomic_DNA"/>
</dbReference>
<dbReference type="GO" id="GO:0006886">
    <property type="term" value="P:intracellular protein transport"/>
    <property type="evidence" value="ECO:0007669"/>
    <property type="project" value="InterPro"/>
</dbReference>
<dbReference type="GO" id="GO:0008270">
    <property type="term" value="F:zinc ion binding"/>
    <property type="evidence" value="ECO:0007669"/>
    <property type="project" value="InterPro"/>
</dbReference>
<keyword evidence="9" id="KW-0653">Protein transport</keyword>
<evidence type="ECO:0000256" key="8">
    <source>
        <dbReference type="ARBA" id="ARBA00022892"/>
    </source>
</evidence>
<dbReference type="Gene3D" id="3.40.20.10">
    <property type="entry name" value="Severin"/>
    <property type="match status" value="1"/>
</dbReference>
<reference evidence="19 20" key="1">
    <citation type="submission" date="2023-03" db="EMBL/GenBank/DDBJ databases">
        <title>Genome insight into feeding habits of ladybird beetles.</title>
        <authorList>
            <person name="Li H.-S."/>
            <person name="Huang Y.-H."/>
            <person name="Pang H."/>
        </authorList>
    </citation>
    <scope>NUCLEOTIDE SEQUENCE [LARGE SCALE GENOMIC DNA]</scope>
    <source>
        <strain evidence="19">SYSU_2023b</strain>
        <tissue evidence="19">Whole body</tissue>
    </source>
</reference>
<dbReference type="InterPro" id="IPR036180">
    <property type="entry name" value="Gelsolin-like_dom_sf"/>
</dbReference>
<evidence type="ECO:0000259" key="15">
    <source>
        <dbReference type="Pfam" id="PF04810"/>
    </source>
</evidence>
<protein>
    <recommendedName>
        <fullName evidence="21">Protein transport protein Sec24A</fullName>
    </recommendedName>
</protein>
<dbReference type="FunFam" id="2.30.30.380:FF:000004">
    <property type="entry name" value="SEC24 homolog B, COPII coat complex component"/>
    <property type="match status" value="1"/>
</dbReference>
<evidence type="ECO:0000313" key="19">
    <source>
        <dbReference type="EMBL" id="KAK9876517.1"/>
    </source>
</evidence>
<gene>
    <name evidence="19" type="ORF">WA026_013891</name>
</gene>
<evidence type="ECO:0000259" key="18">
    <source>
        <dbReference type="Pfam" id="PF08033"/>
    </source>
</evidence>
<organism evidence="19 20">
    <name type="scientific">Henosepilachna vigintioctopunctata</name>
    <dbReference type="NCBI Taxonomy" id="420089"/>
    <lineage>
        <taxon>Eukaryota</taxon>
        <taxon>Metazoa</taxon>
        <taxon>Ecdysozoa</taxon>
        <taxon>Arthropoda</taxon>
        <taxon>Hexapoda</taxon>
        <taxon>Insecta</taxon>
        <taxon>Pterygota</taxon>
        <taxon>Neoptera</taxon>
        <taxon>Endopterygota</taxon>
        <taxon>Coleoptera</taxon>
        <taxon>Polyphaga</taxon>
        <taxon>Cucujiformia</taxon>
        <taxon>Coccinelloidea</taxon>
        <taxon>Coccinellidae</taxon>
        <taxon>Epilachninae</taxon>
        <taxon>Epilachnini</taxon>
        <taxon>Henosepilachna</taxon>
    </lineage>
</organism>
<evidence type="ECO:0000256" key="13">
    <source>
        <dbReference type="SAM" id="MobiDB-lite"/>
    </source>
</evidence>
<keyword evidence="11" id="KW-0472">Membrane</keyword>
<dbReference type="GO" id="GO:0070971">
    <property type="term" value="C:endoplasmic reticulum exit site"/>
    <property type="evidence" value="ECO:0007669"/>
    <property type="project" value="TreeGrafter"/>
</dbReference>
<feature type="domain" description="Zinc finger Sec23/Sec24-type" evidence="15">
    <location>
        <begin position="626"/>
        <end position="662"/>
    </location>
</feature>
<evidence type="ECO:0000259" key="16">
    <source>
        <dbReference type="Pfam" id="PF04811"/>
    </source>
</evidence>
<dbReference type="InterPro" id="IPR012990">
    <property type="entry name" value="Beta-sandwich_Sec23_24"/>
</dbReference>
<evidence type="ECO:0000256" key="11">
    <source>
        <dbReference type="ARBA" id="ARBA00023136"/>
    </source>
</evidence>